<gene>
    <name evidence="1" type="ORF">LR48_Vigan10g065400</name>
</gene>
<protein>
    <submittedName>
        <fullName evidence="1">Uncharacterized protein</fullName>
    </submittedName>
</protein>
<proteinExistence type="predicted"/>
<dbReference type="EMBL" id="CM003380">
    <property type="protein sequence ID" value="KOM54762.1"/>
    <property type="molecule type" value="Genomic_DNA"/>
</dbReference>
<dbReference type="Gramene" id="KOM54762">
    <property type="protein sequence ID" value="KOM54762"/>
    <property type="gene ID" value="LR48_Vigan10g065400"/>
</dbReference>
<dbReference type="Proteomes" id="UP000053144">
    <property type="component" value="Chromosome 10"/>
</dbReference>
<dbReference type="AlphaFoldDB" id="A0A0L9VIM4"/>
<organism evidence="1 2">
    <name type="scientific">Phaseolus angularis</name>
    <name type="common">Azuki bean</name>
    <name type="synonym">Vigna angularis</name>
    <dbReference type="NCBI Taxonomy" id="3914"/>
    <lineage>
        <taxon>Eukaryota</taxon>
        <taxon>Viridiplantae</taxon>
        <taxon>Streptophyta</taxon>
        <taxon>Embryophyta</taxon>
        <taxon>Tracheophyta</taxon>
        <taxon>Spermatophyta</taxon>
        <taxon>Magnoliopsida</taxon>
        <taxon>eudicotyledons</taxon>
        <taxon>Gunneridae</taxon>
        <taxon>Pentapetalae</taxon>
        <taxon>rosids</taxon>
        <taxon>fabids</taxon>
        <taxon>Fabales</taxon>
        <taxon>Fabaceae</taxon>
        <taxon>Papilionoideae</taxon>
        <taxon>50 kb inversion clade</taxon>
        <taxon>NPAAA clade</taxon>
        <taxon>indigoferoid/millettioid clade</taxon>
        <taxon>Phaseoleae</taxon>
        <taxon>Vigna</taxon>
    </lineage>
</organism>
<evidence type="ECO:0000313" key="2">
    <source>
        <dbReference type="Proteomes" id="UP000053144"/>
    </source>
</evidence>
<reference evidence="2" key="1">
    <citation type="journal article" date="2015" name="Proc. Natl. Acad. Sci. U.S.A.">
        <title>Genome sequencing of adzuki bean (Vigna angularis) provides insight into high starch and low fat accumulation and domestication.</title>
        <authorList>
            <person name="Yang K."/>
            <person name="Tian Z."/>
            <person name="Chen C."/>
            <person name="Luo L."/>
            <person name="Zhao B."/>
            <person name="Wang Z."/>
            <person name="Yu L."/>
            <person name="Li Y."/>
            <person name="Sun Y."/>
            <person name="Li W."/>
            <person name="Chen Y."/>
            <person name="Li Y."/>
            <person name="Zhang Y."/>
            <person name="Ai D."/>
            <person name="Zhao J."/>
            <person name="Shang C."/>
            <person name="Ma Y."/>
            <person name="Wu B."/>
            <person name="Wang M."/>
            <person name="Gao L."/>
            <person name="Sun D."/>
            <person name="Zhang P."/>
            <person name="Guo F."/>
            <person name="Wang W."/>
            <person name="Li Y."/>
            <person name="Wang J."/>
            <person name="Varshney R.K."/>
            <person name="Wang J."/>
            <person name="Ling H.Q."/>
            <person name="Wan P."/>
        </authorList>
    </citation>
    <scope>NUCLEOTIDE SEQUENCE</scope>
    <source>
        <strain evidence="2">cv. Jingnong 6</strain>
    </source>
</reference>
<accession>A0A0L9VIM4</accession>
<name>A0A0L9VIM4_PHAAN</name>
<evidence type="ECO:0000313" key="1">
    <source>
        <dbReference type="EMBL" id="KOM54762.1"/>
    </source>
</evidence>
<sequence>MKILPPFSHADAGRKLDAARFLRVPLLFKPNCWTLLLLQINLSVGPFCQAADRHPMLFIVRVLQLKDVKASSAGLPCCCWLDRERGRVVGRGEAGCSLLDTVGRPAAGRTSLSKLLDA</sequence>